<proteinExistence type="predicted"/>
<evidence type="ECO:0000259" key="1">
    <source>
        <dbReference type="Pfam" id="PF02470"/>
    </source>
</evidence>
<evidence type="ECO:0000313" key="3">
    <source>
        <dbReference type="Proteomes" id="UP001277761"/>
    </source>
</evidence>
<feature type="domain" description="Mce/MlaD" evidence="1">
    <location>
        <begin position="56"/>
        <end position="131"/>
    </location>
</feature>
<dbReference type="EMBL" id="JAXAVX010000003">
    <property type="protein sequence ID" value="MDX8151721.1"/>
    <property type="molecule type" value="Genomic_DNA"/>
</dbReference>
<protein>
    <submittedName>
        <fullName evidence="2">MlaD family protein</fullName>
    </submittedName>
</protein>
<organism evidence="2 3">
    <name type="scientific">Patulibacter brassicae</name>
    <dbReference type="NCBI Taxonomy" id="1705717"/>
    <lineage>
        <taxon>Bacteria</taxon>
        <taxon>Bacillati</taxon>
        <taxon>Actinomycetota</taxon>
        <taxon>Thermoleophilia</taxon>
        <taxon>Solirubrobacterales</taxon>
        <taxon>Patulibacteraceae</taxon>
        <taxon>Patulibacter</taxon>
    </lineage>
</organism>
<evidence type="ECO:0000313" key="2">
    <source>
        <dbReference type="EMBL" id="MDX8151721.1"/>
    </source>
</evidence>
<dbReference type="RefSeq" id="WP_319953875.1">
    <property type="nucleotide sequence ID" value="NZ_JAXAVX010000003.1"/>
</dbReference>
<dbReference type="InterPro" id="IPR003399">
    <property type="entry name" value="Mce/MlaD"/>
</dbReference>
<dbReference type="PANTHER" id="PTHR33371:SF4">
    <property type="entry name" value="INTERMEMBRANE PHOSPHOLIPID TRANSPORT SYSTEM BINDING PROTEIN MLAD"/>
    <property type="match status" value="1"/>
</dbReference>
<keyword evidence="3" id="KW-1185">Reference proteome</keyword>
<dbReference type="Pfam" id="PF02470">
    <property type="entry name" value="MlaD"/>
    <property type="match status" value="1"/>
</dbReference>
<accession>A0ABU4VIQ2</accession>
<sequence>MTTRPVSGRSRRARAADPARRRRRDALLGVVVVALVAIVAWLSTVAIDGGPFSDPYAIRVAVPAGAPLLKDGDEVKIAGQRAGTVRRVERGPDGGPLATLELDDGPVGADATARVRLRGVAGAVYVELDPGTTDGPRLADGATLRTPVRAAVQLSDVAATFDATTRRAVRRTVGAFGRGLRSGEGGARLNATLAELPGTLRALTPIVAAAVPREGGLRRLLDDADGVLGALDPATLRTLVPAARATLEALPDAELDATLSALPGTQARIDRTLPGATRLLDEAGRTAEDLRPATAALRTALPTVQRVLGRDEDVRRFAALADRATPVLAAATPVLRDARPAAALLRPLAEPLGPLSSFLVPYREDIVEAVTGFTRWGDFRFDDGQAKGARAVRFSMVLTCHNGRDPYPAPGAASKERKPC</sequence>
<comment type="caution">
    <text evidence="2">The sequence shown here is derived from an EMBL/GenBank/DDBJ whole genome shotgun (WGS) entry which is preliminary data.</text>
</comment>
<reference evidence="2 3" key="1">
    <citation type="submission" date="2023-11" db="EMBL/GenBank/DDBJ databases">
        <authorList>
            <person name="Xu M."/>
            <person name="Jiang T."/>
        </authorList>
    </citation>
    <scope>NUCLEOTIDE SEQUENCE [LARGE SCALE GENOMIC DNA]</scope>
    <source>
        <strain evidence="2 3">SD</strain>
    </source>
</reference>
<dbReference type="Proteomes" id="UP001277761">
    <property type="component" value="Unassembled WGS sequence"/>
</dbReference>
<dbReference type="InterPro" id="IPR052336">
    <property type="entry name" value="MlaD_Phospholipid_Transporter"/>
</dbReference>
<name>A0ABU4VIQ2_9ACTN</name>
<gene>
    <name evidence="2" type="ORF">SK069_08965</name>
</gene>
<dbReference type="PANTHER" id="PTHR33371">
    <property type="entry name" value="INTERMEMBRANE PHOSPHOLIPID TRANSPORT SYSTEM BINDING PROTEIN MLAD-RELATED"/>
    <property type="match status" value="1"/>
</dbReference>